<evidence type="ECO:0000313" key="3">
    <source>
        <dbReference type="EMBL" id="KAJ7712482.1"/>
    </source>
</evidence>
<feature type="region of interest" description="Disordered" evidence="2">
    <location>
        <begin position="27"/>
        <end position="85"/>
    </location>
</feature>
<dbReference type="Proteomes" id="UP001215598">
    <property type="component" value="Unassembled WGS sequence"/>
</dbReference>
<feature type="compositionally biased region" description="Basic and acidic residues" evidence="2">
    <location>
        <begin position="37"/>
        <end position="50"/>
    </location>
</feature>
<feature type="compositionally biased region" description="Acidic residues" evidence="2">
    <location>
        <begin position="805"/>
        <end position="825"/>
    </location>
</feature>
<feature type="compositionally biased region" description="Low complexity" evidence="2">
    <location>
        <begin position="572"/>
        <end position="594"/>
    </location>
</feature>
<feature type="compositionally biased region" description="Low complexity" evidence="2">
    <location>
        <begin position="917"/>
        <end position="933"/>
    </location>
</feature>
<organism evidence="3 4">
    <name type="scientific">Mycena metata</name>
    <dbReference type="NCBI Taxonomy" id="1033252"/>
    <lineage>
        <taxon>Eukaryota</taxon>
        <taxon>Fungi</taxon>
        <taxon>Dikarya</taxon>
        <taxon>Basidiomycota</taxon>
        <taxon>Agaricomycotina</taxon>
        <taxon>Agaricomycetes</taxon>
        <taxon>Agaricomycetidae</taxon>
        <taxon>Agaricales</taxon>
        <taxon>Marasmiineae</taxon>
        <taxon>Mycenaceae</taxon>
        <taxon>Mycena</taxon>
    </lineage>
</organism>
<evidence type="ECO:0000256" key="2">
    <source>
        <dbReference type="SAM" id="MobiDB-lite"/>
    </source>
</evidence>
<feature type="compositionally biased region" description="Low complexity" evidence="2">
    <location>
        <begin position="323"/>
        <end position="359"/>
    </location>
</feature>
<feature type="compositionally biased region" description="Low complexity" evidence="2">
    <location>
        <begin position="1205"/>
        <end position="1220"/>
    </location>
</feature>
<comment type="caution">
    <text evidence="3">The sequence shown here is derived from an EMBL/GenBank/DDBJ whole genome shotgun (WGS) entry which is preliminary data.</text>
</comment>
<feature type="compositionally biased region" description="Polar residues" evidence="2">
    <location>
        <begin position="360"/>
        <end position="391"/>
    </location>
</feature>
<keyword evidence="4" id="KW-1185">Reference proteome</keyword>
<feature type="compositionally biased region" description="Pro residues" evidence="2">
    <location>
        <begin position="429"/>
        <end position="438"/>
    </location>
</feature>
<feature type="compositionally biased region" description="Low complexity" evidence="2">
    <location>
        <begin position="1145"/>
        <end position="1154"/>
    </location>
</feature>
<feature type="compositionally biased region" description="Polar residues" evidence="2">
    <location>
        <begin position="401"/>
        <end position="427"/>
    </location>
</feature>
<name>A0AAD7H5I0_9AGAR</name>
<evidence type="ECO:0000313" key="4">
    <source>
        <dbReference type="Proteomes" id="UP001215598"/>
    </source>
</evidence>
<dbReference type="EMBL" id="JARKIB010000365">
    <property type="protein sequence ID" value="KAJ7712482.1"/>
    <property type="molecule type" value="Genomic_DNA"/>
</dbReference>
<feature type="compositionally biased region" description="Low complexity" evidence="2">
    <location>
        <begin position="467"/>
        <end position="479"/>
    </location>
</feature>
<feature type="compositionally biased region" description="Low complexity" evidence="2">
    <location>
        <begin position="1090"/>
        <end position="1100"/>
    </location>
</feature>
<feature type="compositionally biased region" description="Basic and acidic residues" evidence="2">
    <location>
        <begin position="699"/>
        <end position="713"/>
    </location>
</feature>
<feature type="compositionally biased region" description="Pro residues" evidence="2">
    <location>
        <begin position="1109"/>
        <end position="1119"/>
    </location>
</feature>
<evidence type="ECO:0000256" key="1">
    <source>
        <dbReference type="SAM" id="Coils"/>
    </source>
</evidence>
<feature type="compositionally biased region" description="Polar residues" evidence="2">
    <location>
        <begin position="685"/>
        <end position="695"/>
    </location>
</feature>
<feature type="region of interest" description="Disordered" evidence="2">
    <location>
        <begin position="544"/>
        <end position="1292"/>
    </location>
</feature>
<reference evidence="3" key="1">
    <citation type="submission" date="2023-03" db="EMBL/GenBank/DDBJ databases">
        <title>Massive genome expansion in bonnet fungi (Mycena s.s.) driven by repeated elements and novel gene families across ecological guilds.</title>
        <authorList>
            <consortium name="Lawrence Berkeley National Laboratory"/>
            <person name="Harder C.B."/>
            <person name="Miyauchi S."/>
            <person name="Viragh M."/>
            <person name="Kuo A."/>
            <person name="Thoen E."/>
            <person name="Andreopoulos B."/>
            <person name="Lu D."/>
            <person name="Skrede I."/>
            <person name="Drula E."/>
            <person name="Henrissat B."/>
            <person name="Morin E."/>
            <person name="Kohler A."/>
            <person name="Barry K."/>
            <person name="LaButti K."/>
            <person name="Morin E."/>
            <person name="Salamov A."/>
            <person name="Lipzen A."/>
            <person name="Mereny Z."/>
            <person name="Hegedus B."/>
            <person name="Baldrian P."/>
            <person name="Stursova M."/>
            <person name="Weitz H."/>
            <person name="Taylor A."/>
            <person name="Grigoriev I.V."/>
            <person name="Nagy L.G."/>
            <person name="Martin F."/>
            <person name="Kauserud H."/>
        </authorList>
    </citation>
    <scope>NUCLEOTIDE SEQUENCE</scope>
    <source>
        <strain evidence="3">CBHHK182m</strain>
    </source>
</reference>
<protein>
    <submittedName>
        <fullName evidence="3">Uncharacterized protein</fullName>
    </submittedName>
</protein>
<feature type="compositionally biased region" description="Pro residues" evidence="2">
    <location>
        <begin position="544"/>
        <end position="560"/>
    </location>
</feature>
<sequence length="1342" mass="140265">MQRPVSSSDSSVDDSGVQDFKAAEAAQFRKLTGSPTKFKEAQADALRADSIRQTPTKKPRSNSLGQTTPAPRTRSTPQTQTPTSAAQLLKLLGSDSKDTRQLLHSALAQLDASSRRLAHSDAERRALESAQLAQTTQTLQAASAVQRNAVAAQAEVSLYRLQMESAQQEILRAQEVVRSLEMQRDDAERAATKARTMARRLHADKMALLAKEQGRKEGYETGFGHGHVIAVEKERRRNEQRRLEAEIQRRQLAPAPPSEPRGAFIEEHIPSGDLSRNVSNAQPPAPTELERRQRRVSSDSASIIRPLPPADPSVAAEPPVDNSSPRSQRPPSTTTSSSRRVSAPPAVPQQQQQPPARVRTNSIDGSRTSRASVANVVPNDTLNRSNSASTQRPRRSDPVPNDNSLNRSNSTSTQRPHQNSAASRQSMPTPAPAAPHIPVPIHNVQDRPQRRPSVRSASTSTFDSDPVGAATGVSTGAGVRQTRRPSLVEAMMPRVIPMPPPPMHLPVPTSVSASTSTSGFGFGSTQTRVQMPEPITMPAHVPMPRPPPGAIPAQAFPPSPAGQTFEVERPRQQQQQPRSPSSVSTSLRTLRLTSFPVTGPAGPGSDRAGSERGEFGPGAPGSSAWGPGGAGMGMGGVGAGGGVGRERELSVILEQATEGSPGGSQLGNENGNGGRWYAPAPPRQQTPWTRGSSPYSDPRGMEEWRRGTDEEAPRNQLPPPSPVTSPGMLSPYPPIQPPQNNVHGQPSQDSLQSSTLHRSSSGSTVNITIVPPSRPQSIALSGPPDGPASARHLSPNHAHDTPVVPEEEEDDDDDDDYDEDDDDDGPPPGFIPGNLNPLPVFAQGVQSQPPPGFVVQGVMPLPVGSQQMGARLQHQQQQPPPQNRSAPAAWTAPPLIGANSMEPVRPPSHQMGGVLGNPNASADANANSTWAAPPLMGANVMGPAPPRPLSRQGGGLATPGAWGAAPPLTVEHPPRPLSRQQQGGPVNPAGAGAWGAAPPLTVERPRPLSRQGNPTATGGWGAPPALTTEPVRPLSRQGDPSGGWGAPPARLESMPQGGSAAPGAWGVAPPLMTEPSRPPSRQMGSILGNPAATTWAAPPAVGANAMGPPQQPGHAPPPGGWSFPGPYPFGQNSTPSSQPPPLGFPAPSASNAPHSPQPMRPQSFTGDAAISATTPRPIYGPPANPAFGTGYPSQTPGIAAGYPLPASVSNSSPATTNTTSRMNAGTTPGFAPRALSRPVSRASSGFTRYNNNQTPNPNANLGITNPYTSIVEEGEGGGSGSSGSSTSSLGLPRMTSIDRMTANNTAVNASVGYVAGPAIYAAGPVIPVIPPSPANSHRPLRR</sequence>
<feature type="compositionally biased region" description="Low complexity" evidence="2">
    <location>
        <begin position="1250"/>
        <end position="1260"/>
    </location>
</feature>
<proteinExistence type="predicted"/>
<gene>
    <name evidence="3" type="ORF">B0H16DRAFT_1899983</name>
</gene>
<feature type="compositionally biased region" description="Gly residues" evidence="2">
    <location>
        <begin position="626"/>
        <end position="643"/>
    </location>
</feature>
<accession>A0AAD7H5I0</accession>
<feature type="compositionally biased region" description="Polar residues" evidence="2">
    <location>
        <begin position="738"/>
        <end position="749"/>
    </location>
</feature>
<keyword evidence="1" id="KW-0175">Coiled coil</keyword>
<feature type="compositionally biased region" description="Low complexity" evidence="2">
    <location>
        <begin position="66"/>
        <end position="85"/>
    </location>
</feature>
<feature type="compositionally biased region" description="Gly residues" evidence="2">
    <location>
        <begin position="660"/>
        <end position="674"/>
    </location>
</feature>
<feature type="compositionally biased region" description="Low complexity" evidence="2">
    <location>
        <begin position="750"/>
        <end position="764"/>
    </location>
</feature>
<feature type="compositionally biased region" description="Low complexity" evidence="2">
    <location>
        <begin position="1282"/>
        <end position="1291"/>
    </location>
</feature>
<feature type="region of interest" description="Disordered" evidence="2">
    <location>
        <begin position="247"/>
        <end position="480"/>
    </location>
</feature>
<feature type="compositionally biased region" description="Low complexity" evidence="2">
    <location>
        <begin position="983"/>
        <end position="999"/>
    </location>
</feature>
<feature type="coiled-coil region" evidence="1">
    <location>
        <begin position="149"/>
        <end position="197"/>
    </location>
</feature>